<reference evidence="2 3" key="1">
    <citation type="submission" date="2022-05" db="EMBL/GenBank/DDBJ databases">
        <authorList>
            <consortium name="Genoscope - CEA"/>
            <person name="William W."/>
        </authorList>
    </citation>
    <scope>NUCLEOTIDE SEQUENCE [LARGE SCALE GENOMIC DNA]</scope>
</reference>
<sequence>MIMSLKQREIKLEPRRKLNHNTCNDMKKMVPQPMNSMLDKQPREEAIRMREKRMNMVTTAVPPHSTICAKSDIG</sequence>
<dbReference type="Proteomes" id="UP001159405">
    <property type="component" value="Unassembled WGS sequence"/>
</dbReference>
<name>A0ABN8RRB7_9CNID</name>
<comment type="caution">
    <text evidence="2">The sequence shown here is derived from an EMBL/GenBank/DDBJ whole genome shotgun (WGS) entry which is preliminary data.</text>
</comment>
<accession>A0ABN8RRB7</accession>
<evidence type="ECO:0000313" key="3">
    <source>
        <dbReference type="Proteomes" id="UP001159405"/>
    </source>
</evidence>
<protein>
    <submittedName>
        <fullName evidence="2">Uncharacterized protein</fullName>
    </submittedName>
</protein>
<feature type="region of interest" description="Disordered" evidence="1">
    <location>
        <begin position="55"/>
        <end position="74"/>
    </location>
</feature>
<keyword evidence="3" id="KW-1185">Reference proteome</keyword>
<evidence type="ECO:0000256" key="1">
    <source>
        <dbReference type="SAM" id="MobiDB-lite"/>
    </source>
</evidence>
<organism evidence="2 3">
    <name type="scientific">Porites lobata</name>
    <dbReference type="NCBI Taxonomy" id="104759"/>
    <lineage>
        <taxon>Eukaryota</taxon>
        <taxon>Metazoa</taxon>
        <taxon>Cnidaria</taxon>
        <taxon>Anthozoa</taxon>
        <taxon>Hexacorallia</taxon>
        <taxon>Scleractinia</taxon>
        <taxon>Fungiina</taxon>
        <taxon>Poritidae</taxon>
        <taxon>Porites</taxon>
    </lineage>
</organism>
<evidence type="ECO:0000313" key="2">
    <source>
        <dbReference type="EMBL" id="CAH3181887.1"/>
    </source>
</evidence>
<gene>
    <name evidence="2" type="ORF">PLOB_00025965</name>
</gene>
<dbReference type="EMBL" id="CALNXK010000309">
    <property type="protein sequence ID" value="CAH3181887.1"/>
    <property type="molecule type" value="Genomic_DNA"/>
</dbReference>
<proteinExistence type="predicted"/>